<accession>A0A1G8VD26</accession>
<feature type="transmembrane region" description="Helical" evidence="1">
    <location>
        <begin position="28"/>
        <end position="47"/>
    </location>
</feature>
<keyword evidence="1" id="KW-1133">Transmembrane helix</keyword>
<dbReference type="Proteomes" id="UP000199202">
    <property type="component" value="Unassembled WGS sequence"/>
</dbReference>
<reference evidence="2 3" key="1">
    <citation type="submission" date="2016-10" db="EMBL/GenBank/DDBJ databases">
        <authorList>
            <person name="de Groot N.N."/>
        </authorList>
    </citation>
    <scope>NUCLEOTIDE SEQUENCE [LARGE SCALE GENOMIC DNA]</scope>
    <source>
        <strain evidence="2 3">CGMCC 4.6533</strain>
    </source>
</reference>
<sequence>MKVLASANPLYHAVEAGRALFDGRLTDASIPIAFAFFIVLAVLTTIWSMRSLRRIAG</sequence>
<dbReference type="RefSeq" id="WP_176993377.1">
    <property type="nucleotide sequence ID" value="NZ_FNDJ01000011.1"/>
</dbReference>
<dbReference type="EMBL" id="FNDJ01000011">
    <property type="protein sequence ID" value="SDJ63991.1"/>
    <property type="molecule type" value="Genomic_DNA"/>
</dbReference>
<evidence type="ECO:0000313" key="2">
    <source>
        <dbReference type="EMBL" id="SDJ63991.1"/>
    </source>
</evidence>
<evidence type="ECO:0000313" key="3">
    <source>
        <dbReference type="Proteomes" id="UP000199202"/>
    </source>
</evidence>
<protein>
    <submittedName>
        <fullName evidence="2">ABC-2 type transport system permease protein</fullName>
    </submittedName>
</protein>
<dbReference type="AlphaFoldDB" id="A0A1G8VD26"/>
<organism evidence="2 3">
    <name type="scientific">Nonomuraea jiangxiensis</name>
    <dbReference type="NCBI Taxonomy" id="633440"/>
    <lineage>
        <taxon>Bacteria</taxon>
        <taxon>Bacillati</taxon>
        <taxon>Actinomycetota</taxon>
        <taxon>Actinomycetes</taxon>
        <taxon>Streptosporangiales</taxon>
        <taxon>Streptosporangiaceae</taxon>
        <taxon>Nonomuraea</taxon>
    </lineage>
</organism>
<keyword evidence="1" id="KW-0472">Membrane</keyword>
<proteinExistence type="predicted"/>
<evidence type="ECO:0000256" key="1">
    <source>
        <dbReference type="SAM" id="Phobius"/>
    </source>
</evidence>
<keyword evidence="1" id="KW-0812">Transmembrane</keyword>
<name>A0A1G8VD26_9ACTN</name>
<gene>
    <name evidence="2" type="ORF">SAMN05421869_111286</name>
</gene>
<keyword evidence="3" id="KW-1185">Reference proteome</keyword>